<comment type="caution">
    <text evidence="1">The sequence shown here is derived from an EMBL/GenBank/DDBJ whole genome shotgun (WGS) entry which is preliminary data.</text>
</comment>
<name>A0ACC6PAJ4_9BACL</name>
<proteinExistence type="predicted"/>
<dbReference type="EMBL" id="JBBKAR010000031">
    <property type="protein sequence ID" value="MEJ8303960.1"/>
    <property type="molecule type" value="Genomic_DNA"/>
</dbReference>
<accession>A0ACC6PAJ4</accession>
<evidence type="ECO:0000313" key="1">
    <source>
        <dbReference type="EMBL" id="MEJ8303960.1"/>
    </source>
</evidence>
<organism evidence="1 2">
    <name type="scientific">Saccharibacillus sacchari</name>
    <dbReference type="NCBI Taxonomy" id="456493"/>
    <lineage>
        <taxon>Bacteria</taxon>
        <taxon>Bacillati</taxon>
        <taxon>Bacillota</taxon>
        <taxon>Bacilli</taxon>
        <taxon>Bacillales</taxon>
        <taxon>Paenibacillaceae</taxon>
        <taxon>Saccharibacillus</taxon>
    </lineage>
</organism>
<reference evidence="1" key="1">
    <citation type="submission" date="2024-03" db="EMBL/GenBank/DDBJ databases">
        <title>Whole genome sequecning of epiphytes from Marcgravia umbellata leaves.</title>
        <authorList>
            <person name="Kumar G."/>
            <person name="Savka M.A."/>
        </authorList>
    </citation>
    <scope>NUCLEOTIDE SEQUENCE</scope>
    <source>
        <strain evidence="1">RIT_BL5</strain>
    </source>
</reference>
<evidence type="ECO:0000313" key="2">
    <source>
        <dbReference type="Proteomes" id="UP001380953"/>
    </source>
</evidence>
<keyword evidence="2" id="KW-1185">Reference proteome</keyword>
<sequence>MTGLNAAELADRLFLYGLSALVVGALFYVLQSGFLTLFLRGFSGVGQAFGRKSRALQQEDERLRRDPAHAAWKSSTLHRLKLGFLGGGALLTVASLILLSVA</sequence>
<dbReference type="Proteomes" id="UP001380953">
    <property type="component" value="Unassembled WGS sequence"/>
</dbReference>
<protein>
    <submittedName>
        <fullName evidence="1">DUF3899 domain-containing protein</fullName>
    </submittedName>
</protein>
<gene>
    <name evidence="1" type="ORF">WKI47_08630</name>
</gene>